<name>B0E4M6_LACBS</name>
<dbReference type="Proteomes" id="UP000001194">
    <property type="component" value="Unassembled WGS sequence"/>
</dbReference>
<accession>B0E4M6</accession>
<dbReference type="RefSeq" id="XP_001891144.1">
    <property type="nucleotide sequence ID" value="XM_001891109.1"/>
</dbReference>
<dbReference type="KEGG" id="lbc:LACBIDRAFT_308128"/>
<dbReference type="EMBL" id="DS547462">
    <property type="protein sequence ID" value="EDQ98207.1"/>
    <property type="molecule type" value="Genomic_DNA"/>
</dbReference>
<dbReference type="InParanoid" id="B0E4M6"/>
<protein>
    <submittedName>
        <fullName evidence="1">Predicted protein</fullName>
    </submittedName>
</protein>
<evidence type="ECO:0000313" key="1">
    <source>
        <dbReference type="EMBL" id="EDQ98207.1"/>
    </source>
</evidence>
<evidence type="ECO:0000313" key="2">
    <source>
        <dbReference type="Proteomes" id="UP000001194"/>
    </source>
</evidence>
<dbReference type="HOGENOM" id="CLU_1004985_0_0_1"/>
<dbReference type="GeneID" id="6086798"/>
<dbReference type="AlphaFoldDB" id="B0E4M6"/>
<reference evidence="1 2" key="1">
    <citation type="journal article" date="2008" name="Nature">
        <title>The genome of Laccaria bicolor provides insights into mycorrhizal symbiosis.</title>
        <authorList>
            <person name="Martin F."/>
            <person name="Aerts A."/>
            <person name="Ahren D."/>
            <person name="Brun A."/>
            <person name="Danchin E.G.J."/>
            <person name="Duchaussoy F."/>
            <person name="Gibon J."/>
            <person name="Kohler A."/>
            <person name="Lindquist E."/>
            <person name="Pereda V."/>
            <person name="Salamov A."/>
            <person name="Shapiro H.J."/>
            <person name="Wuyts J."/>
            <person name="Blaudez D."/>
            <person name="Buee M."/>
            <person name="Brokstein P."/>
            <person name="Canbaeck B."/>
            <person name="Cohen D."/>
            <person name="Courty P.E."/>
            <person name="Coutinho P.M."/>
            <person name="Delaruelle C."/>
            <person name="Detter J.C."/>
            <person name="Deveau A."/>
            <person name="DiFazio S."/>
            <person name="Duplessis S."/>
            <person name="Fraissinet-Tachet L."/>
            <person name="Lucic E."/>
            <person name="Frey-Klett P."/>
            <person name="Fourrey C."/>
            <person name="Feussner I."/>
            <person name="Gay G."/>
            <person name="Grimwood J."/>
            <person name="Hoegger P.J."/>
            <person name="Jain P."/>
            <person name="Kilaru S."/>
            <person name="Labbe J."/>
            <person name="Lin Y.C."/>
            <person name="Legue V."/>
            <person name="Le Tacon F."/>
            <person name="Marmeisse R."/>
            <person name="Melayah D."/>
            <person name="Montanini B."/>
            <person name="Muratet M."/>
            <person name="Nehls U."/>
            <person name="Niculita-Hirzel H."/>
            <person name="Oudot-Le Secq M.P."/>
            <person name="Peter M."/>
            <person name="Quesneville H."/>
            <person name="Rajashekar B."/>
            <person name="Reich M."/>
            <person name="Rouhier N."/>
            <person name="Schmutz J."/>
            <person name="Yin T."/>
            <person name="Chalot M."/>
            <person name="Henrissat B."/>
            <person name="Kuees U."/>
            <person name="Lucas S."/>
            <person name="Van de Peer Y."/>
            <person name="Podila G.K."/>
            <person name="Polle A."/>
            <person name="Pukkila P.J."/>
            <person name="Richardson P.M."/>
            <person name="Rouze P."/>
            <person name="Sanders I.R."/>
            <person name="Stajich J.E."/>
            <person name="Tunlid A."/>
            <person name="Tuskan G."/>
            <person name="Grigoriev I.V."/>
        </authorList>
    </citation>
    <scope>NUCLEOTIDE SEQUENCE [LARGE SCALE GENOMIC DNA]</scope>
    <source>
        <strain evidence="2">S238N-H82 / ATCC MYA-4686</strain>
    </source>
</reference>
<organism evidence="2">
    <name type="scientific">Laccaria bicolor (strain S238N-H82 / ATCC MYA-4686)</name>
    <name type="common">Bicoloured deceiver</name>
    <name type="synonym">Laccaria laccata var. bicolor</name>
    <dbReference type="NCBI Taxonomy" id="486041"/>
    <lineage>
        <taxon>Eukaryota</taxon>
        <taxon>Fungi</taxon>
        <taxon>Dikarya</taxon>
        <taxon>Basidiomycota</taxon>
        <taxon>Agaricomycotina</taxon>
        <taxon>Agaricomycetes</taxon>
        <taxon>Agaricomycetidae</taxon>
        <taxon>Agaricales</taxon>
        <taxon>Agaricineae</taxon>
        <taxon>Hydnangiaceae</taxon>
        <taxon>Laccaria</taxon>
    </lineage>
</organism>
<sequence>MLPLRFIRTRSRRSPCLSKGVWVESPATNSTQRYGKRSKTTTAVSGKYVSTLNHHKLLPSDFLSHLSNRSQPSVWLLNVAKDKLKDPRSKTGIRPACRWRFRYHDMNGKPTPFPPNSSGFLYYHQPQGAPLLSGEVRFRLTPNSLPESFSQGEDCLTPHGDIWKIPLLSLHGHKAHQNIYRQLQLDGFVSDALHSKLNSFAKTCRCPRHSGIILHSLHQVFPVNFAARALNLSVVGDSTSRRVSLQFPFATQVMGYKKVSPFTSADDLFLEEITSRN</sequence>
<keyword evidence="2" id="KW-1185">Reference proteome</keyword>
<dbReference type="OrthoDB" id="3067792at2759"/>
<gene>
    <name evidence="1" type="ORF">LACBIDRAFT_308128</name>
</gene>
<proteinExistence type="predicted"/>